<dbReference type="EMBL" id="ABVL01000035">
    <property type="protein sequence ID" value="EDY16336.1"/>
    <property type="molecule type" value="Genomic_DNA"/>
</dbReference>
<dbReference type="GO" id="GO:0097367">
    <property type="term" value="F:carbohydrate derivative binding"/>
    <property type="evidence" value="ECO:0007669"/>
    <property type="project" value="InterPro"/>
</dbReference>
<sequence length="576" mass="61391">MGMESPKRILGIEGGGTKTNWVLLNGGGAVLREGVLSASNLQLISDEALTSLLSVLPRDATHVGAFLAGCGTADDRARLHRLVEKIWPDAQLAIGSDRDSGLATAFRDGDGIAVIAGTGAAVHGRKGERIEKAGGWGQLLGDRGSGYDVARRGLREVLTHFDLNHQITPVAEEILRTLSLNRLQDLVGWAMQADKMSVARLAPAVFNAAKFGDRQMVEIIESGAQVLAEFTQAVAQRLEFPDAPVRLIGGMFTNHEEYAALYRYRLSQLVPKATVEVCAESGALGAAWLAEHIPSAPPPRETTVASDADALATAATEQSNPRSTDLEKQTTAQLVELFISEEPKITEALSAQREELVDAVDLVSTALTAKGRLFYVGAGTSGRLGVLDASEIPPTFGAPPELVQGIIAGGVTALHRAVEGAEDQPEAGALAMLERGVCQRDVVCGISASGRAPFVVGALERARFLGARTILLTCNPQRTKTHWDVEIDLPTGPEIVTGSTRLKAGTATKVVLNILSTCAMVRLGRVRGNAMVDLHISNAKLRDRGVRLVSRELKISYEEAMARLEHAGWNVRAALR</sequence>
<dbReference type="GO" id="GO:0046348">
    <property type="term" value="P:amino sugar catabolic process"/>
    <property type="evidence" value="ECO:0007669"/>
    <property type="project" value="InterPro"/>
</dbReference>
<dbReference type="GO" id="GO:0016301">
    <property type="term" value="F:kinase activity"/>
    <property type="evidence" value="ECO:0007669"/>
    <property type="project" value="UniProtKB-KW"/>
</dbReference>
<dbReference type="NCBIfam" id="TIGR00274">
    <property type="entry name" value="N-acetylmuramic acid 6-phosphate etherase"/>
    <property type="match status" value="1"/>
</dbReference>
<feature type="domain" description="SIS" evidence="3">
    <location>
        <begin position="363"/>
        <end position="525"/>
    </location>
</feature>
<dbReference type="InterPro" id="IPR043129">
    <property type="entry name" value="ATPase_NBD"/>
</dbReference>
<keyword evidence="5" id="KW-1185">Reference proteome</keyword>
<dbReference type="InterPro" id="IPR001347">
    <property type="entry name" value="SIS_dom"/>
</dbReference>
<dbReference type="CDD" id="cd24007">
    <property type="entry name" value="ASKHA_NBD_eukNAGK-like"/>
    <property type="match status" value="1"/>
</dbReference>
<dbReference type="SUPFAM" id="SSF53697">
    <property type="entry name" value="SIS domain"/>
    <property type="match status" value="1"/>
</dbReference>
<dbReference type="InterPro" id="IPR046348">
    <property type="entry name" value="SIS_dom_sf"/>
</dbReference>
<dbReference type="InterPro" id="IPR040190">
    <property type="entry name" value="MURQ/GCKR"/>
</dbReference>
<gene>
    <name evidence="4" type="ORF">CfE428DRAFT_6149</name>
</gene>
<dbReference type="STRING" id="497964.CfE428DRAFT_6149"/>
<reference evidence="4 5" key="1">
    <citation type="journal article" date="2011" name="J. Bacteriol.">
        <title>Genome sequence of Chthoniobacter flavus Ellin428, an aerobic heterotrophic soil bacterium.</title>
        <authorList>
            <person name="Kant R."/>
            <person name="van Passel M.W."/>
            <person name="Palva A."/>
            <person name="Lucas S."/>
            <person name="Lapidus A."/>
            <person name="Glavina Del Rio T."/>
            <person name="Dalin E."/>
            <person name="Tice H."/>
            <person name="Bruce D."/>
            <person name="Goodwin L."/>
            <person name="Pitluck S."/>
            <person name="Larimer F.W."/>
            <person name="Land M.L."/>
            <person name="Hauser L."/>
            <person name="Sangwan P."/>
            <person name="de Vos W.M."/>
            <person name="Janssen P.H."/>
            <person name="Smidt H."/>
        </authorList>
    </citation>
    <scope>NUCLEOTIDE SEQUENCE [LARGE SCALE GENOMIC DNA]</scope>
    <source>
        <strain evidence="4 5">Ellin428</strain>
    </source>
</reference>
<comment type="caution">
    <text evidence="4">The sequence shown here is derived from an EMBL/GenBank/DDBJ whole genome shotgun (WGS) entry which is preliminary data.</text>
</comment>
<proteinExistence type="predicted"/>
<dbReference type="InParanoid" id="B4DB58"/>
<dbReference type="Pfam" id="PF22645">
    <property type="entry name" value="GKRP_SIS_N"/>
    <property type="match status" value="1"/>
</dbReference>
<dbReference type="PANTHER" id="PTHR10088:SF4">
    <property type="entry name" value="GLUCOKINASE REGULATORY PROTEIN"/>
    <property type="match status" value="1"/>
</dbReference>
<dbReference type="Gene3D" id="3.40.50.10490">
    <property type="entry name" value="Glucose-6-phosphate isomerase like protein, domain 1"/>
    <property type="match status" value="1"/>
</dbReference>
<protein>
    <submittedName>
        <fullName evidence="4">Glucokinase regulatory-like protein</fullName>
    </submittedName>
</protein>
<evidence type="ECO:0000259" key="3">
    <source>
        <dbReference type="PROSITE" id="PS51464"/>
    </source>
</evidence>
<evidence type="ECO:0000256" key="2">
    <source>
        <dbReference type="ARBA" id="ARBA00023277"/>
    </source>
</evidence>
<organism evidence="4 5">
    <name type="scientific">Chthoniobacter flavus Ellin428</name>
    <dbReference type="NCBI Taxonomy" id="497964"/>
    <lineage>
        <taxon>Bacteria</taxon>
        <taxon>Pseudomonadati</taxon>
        <taxon>Verrucomicrobiota</taxon>
        <taxon>Spartobacteria</taxon>
        <taxon>Chthoniobacterales</taxon>
        <taxon>Chthoniobacteraceae</taxon>
        <taxon>Chthoniobacter</taxon>
    </lineage>
</organism>
<dbReference type="GO" id="GO:0016835">
    <property type="term" value="F:carbon-oxygen lyase activity"/>
    <property type="evidence" value="ECO:0007669"/>
    <property type="project" value="InterPro"/>
</dbReference>
<name>B4DB58_9BACT</name>
<dbReference type="InterPro" id="IPR005488">
    <property type="entry name" value="Etherase_MurQ"/>
</dbReference>
<dbReference type="Gene3D" id="1.10.8.1080">
    <property type="match status" value="1"/>
</dbReference>
<evidence type="ECO:0000313" key="4">
    <source>
        <dbReference type="EMBL" id="EDY16336.1"/>
    </source>
</evidence>
<dbReference type="PROSITE" id="PS01272">
    <property type="entry name" value="GCKR"/>
    <property type="match status" value="1"/>
</dbReference>
<keyword evidence="4" id="KW-0808">Transferase</keyword>
<accession>B4DB58</accession>
<dbReference type="GO" id="GO:0016803">
    <property type="term" value="F:ether hydrolase activity"/>
    <property type="evidence" value="ECO:0007669"/>
    <property type="project" value="TreeGrafter"/>
</dbReference>
<dbReference type="InterPro" id="IPR005486">
    <property type="entry name" value="Glucokinase_regulatory_CS"/>
</dbReference>
<evidence type="ECO:0000256" key="1">
    <source>
        <dbReference type="ARBA" id="ARBA00023239"/>
    </source>
</evidence>
<keyword evidence="1" id="KW-0456">Lyase</keyword>
<dbReference type="NCBIfam" id="NF009222">
    <property type="entry name" value="PRK12570.1"/>
    <property type="match status" value="1"/>
</dbReference>
<dbReference type="CDD" id="cd05007">
    <property type="entry name" value="SIS_Etherase"/>
    <property type="match status" value="1"/>
</dbReference>
<keyword evidence="4" id="KW-0418">Kinase</keyword>
<dbReference type="AlphaFoldDB" id="B4DB58"/>
<keyword evidence="2" id="KW-0119">Carbohydrate metabolism</keyword>
<dbReference type="eggNOG" id="COG2103">
    <property type="taxonomic scope" value="Bacteria"/>
</dbReference>
<dbReference type="NCBIfam" id="NF003915">
    <property type="entry name" value="PRK05441.1"/>
    <property type="match status" value="1"/>
</dbReference>
<evidence type="ECO:0000313" key="5">
    <source>
        <dbReference type="Proteomes" id="UP000005824"/>
    </source>
</evidence>
<dbReference type="PANTHER" id="PTHR10088">
    <property type="entry name" value="GLUCOKINASE REGULATORY PROTEIN"/>
    <property type="match status" value="1"/>
</dbReference>
<dbReference type="eggNOG" id="COG2971">
    <property type="taxonomic scope" value="Bacteria"/>
</dbReference>
<dbReference type="GO" id="GO:0009254">
    <property type="term" value="P:peptidoglycan turnover"/>
    <property type="evidence" value="ECO:0007669"/>
    <property type="project" value="TreeGrafter"/>
</dbReference>
<dbReference type="Pfam" id="PF01869">
    <property type="entry name" value="BcrAD_BadFG"/>
    <property type="match status" value="1"/>
</dbReference>
<dbReference type="InterPro" id="IPR002731">
    <property type="entry name" value="ATPase_BadF"/>
</dbReference>
<dbReference type="Proteomes" id="UP000005824">
    <property type="component" value="Unassembled WGS sequence"/>
</dbReference>
<dbReference type="PROSITE" id="PS51464">
    <property type="entry name" value="SIS"/>
    <property type="match status" value="1"/>
</dbReference>
<dbReference type="Gene3D" id="3.30.420.40">
    <property type="match status" value="2"/>
</dbReference>
<dbReference type="SUPFAM" id="SSF53067">
    <property type="entry name" value="Actin-like ATPase domain"/>
    <property type="match status" value="2"/>
</dbReference>